<dbReference type="Proteomes" id="UP000240638">
    <property type="component" value="Unassembled WGS sequence"/>
</dbReference>
<evidence type="ECO:0000313" key="2">
    <source>
        <dbReference type="Proteomes" id="UP000240638"/>
    </source>
</evidence>
<protein>
    <submittedName>
        <fullName evidence="1">Uncharacterized protein</fullName>
    </submittedName>
</protein>
<gene>
    <name evidence="1" type="ORF">C9I57_31720</name>
</gene>
<reference evidence="1 2" key="1">
    <citation type="submission" date="2018-03" db="EMBL/GenBank/DDBJ databases">
        <title>Whole genome analyses suggest that Burkholderia sensu lato contains two further novel genera in the rhizoxinica-symbiotica group Mycetohabitans gen. nov., and Trinickia gen. nov.: implications for the evolution of diazotrophy and nodulation in the Burkholderiaceae.</title>
        <authorList>
            <person name="Estrada De Los Santos P."/>
            <person name="Palmer M."/>
            <person name="Chavez-Ramirez B."/>
            <person name="Steenkamp E.T."/>
            <person name="Hirsch A.M."/>
            <person name="Manyaka P."/>
            <person name="Maluk M."/>
            <person name="Lafos M."/>
            <person name="Crook M."/>
            <person name="Gross E."/>
            <person name="Simon M.F."/>
            <person name="Bueno Dos Reis Junior F."/>
            <person name="Poole P.S."/>
            <person name="Venter S.N."/>
            <person name="James E.K."/>
        </authorList>
    </citation>
    <scope>NUCLEOTIDE SEQUENCE [LARGE SCALE GENOMIC DNA]</scope>
    <source>
        <strain evidence="1 2">JPY-366</strain>
    </source>
</reference>
<sequence>MRATQTRFVDPSARRSRTITIVTRQVPDRDGTEVVVECHNAPSGISLEDHAAVIASSLNNHVTFVE</sequence>
<accession>A0A2T3XJR5</accession>
<dbReference type="AlphaFoldDB" id="A0A2T3XJR5"/>
<comment type="caution">
    <text evidence="1">The sequence shown here is derived from an EMBL/GenBank/DDBJ whole genome shotgun (WGS) entry which is preliminary data.</text>
</comment>
<organism evidence="1 2">
    <name type="scientific">Trinickia symbiotica</name>
    <dbReference type="NCBI Taxonomy" id="863227"/>
    <lineage>
        <taxon>Bacteria</taxon>
        <taxon>Pseudomonadati</taxon>
        <taxon>Pseudomonadota</taxon>
        <taxon>Betaproteobacteria</taxon>
        <taxon>Burkholderiales</taxon>
        <taxon>Burkholderiaceae</taxon>
        <taxon>Trinickia</taxon>
    </lineage>
</organism>
<name>A0A2T3XJR5_9BURK</name>
<evidence type="ECO:0000313" key="1">
    <source>
        <dbReference type="EMBL" id="PTB16781.1"/>
    </source>
</evidence>
<dbReference type="EMBL" id="PYUC01000031">
    <property type="protein sequence ID" value="PTB16781.1"/>
    <property type="molecule type" value="Genomic_DNA"/>
</dbReference>
<proteinExistence type="predicted"/>